<evidence type="ECO:0000256" key="4">
    <source>
        <dbReference type="ARBA" id="ARBA00023186"/>
    </source>
</evidence>
<dbReference type="CDD" id="cd00498">
    <property type="entry name" value="Hsp33"/>
    <property type="match status" value="1"/>
</dbReference>
<sequence>MSDLFKKYLVQDHSTRIQAVRLTEAWQTGLAHQHFPSCVQSLLGELASAAVLLASNIKFDGTLVLQLQGGGPVALIVVECTSALTIRATATLREGKTVPEHGTLQTLLNADGQGRFSVVLDPGKKAGMAPYQGIIPLQGDTVALVLEDYMRNSEQLDTRLWLAADAQHSAGLLLQRLPDHGGHAQQTAGAETWNRLKQLAATLKHDELLALDSDEVIHRLFWQEALEPFEPQAVRWYCPCTRERVAGMLRTLGQQEIQEILAQEGNVEIVCNFCGKPYHFDAVDCAGLFVEKPGPHASDSSLH</sequence>
<dbReference type="RefSeq" id="WP_129967545.1">
    <property type="nucleotide sequence ID" value="NZ_JACCEW010000001.1"/>
</dbReference>
<protein>
    <submittedName>
        <fullName evidence="6">Hsp33 family molecular chaperone HslO</fullName>
    </submittedName>
</protein>
<keyword evidence="7" id="KW-1185">Reference proteome</keyword>
<evidence type="ECO:0000256" key="3">
    <source>
        <dbReference type="ARBA" id="ARBA00023157"/>
    </source>
</evidence>
<dbReference type="Proteomes" id="UP000580517">
    <property type="component" value="Unassembled WGS sequence"/>
</dbReference>
<keyword evidence="1" id="KW-0963">Cytoplasm</keyword>
<accession>A0A853F9M2</accession>
<dbReference type="OrthoDB" id="9793753at2"/>
<dbReference type="EMBL" id="JACCEW010000001">
    <property type="protein sequence ID" value="NYT35630.1"/>
    <property type="molecule type" value="Genomic_DNA"/>
</dbReference>
<dbReference type="PANTHER" id="PTHR30111">
    <property type="entry name" value="33 KDA CHAPERONIN"/>
    <property type="match status" value="1"/>
</dbReference>
<dbReference type="SUPFAM" id="SSF64397">
    <property type="entry name" value="Hsp33 domain"/>
    <property type="match status" value="1"/>
</dbReference>
<evidence type="ECO:0000256" key="1">
    <source>
        <dbReference type="ARBA" id="ARBA00022490"/>
    </source>
</evidence>
<dbReference type="GO" id="GO:0042026">
    <property type="term" value="P:protein refolding"/>
    <property type="evidence" value="ECO:0007669"/>
    <property type="project" value="TreeGrafter"/>
</dbReference>
<dbReference type="InterPro" id="IPR016154">
    <property type="entry name" value="Heat_shock_Hsp33_C"/>
</dbReference>
<dbReference type="Pfam" id="PF01430">
    <property type="entry name" value="HSP33"/>
    <property type="match status" value="1"/>
</dbReference>
<keyword evidence="5" id="KW-0676">Redox-active center</keyword>
<evidence type="ECO:0000313" key="7">
    <source>
        <dbReference type="Proteomes" id="UP000580517"/>
    </source>
</evidence>
<proteinExistence type="predicted"/>
<dbReference type="PIRSF" id="PIRSF005261">
    <property type="entry name" value="Heat_shock_Hsp33"/>
    <property type="match status" value="1"/>
</dbReference>
<organism evidence="6 7">
    <name type="scientific">Allopusillimonas soli</name>
    <dbReference type="NCBI Taxonomy" id="659016"/>
    <lineage>
        <taxon>Bacteria</taxon>
        <taxon>Pseudomonadati</taxon>
        <taxon>Pseudomonadota</taxon>
        <taxon>Betaproteobacteria</taxon>
        <taxon>Burkholderiales</taxon>
        <taxon>Alcaligenaceae</taxon>
        <taxon>Allopusillimonas</taxon>
    </lineage>
</organism>
<dbReference type="AlphaFoldDB" id="A0A853F9M2"/>
<dbReference type="InterPro" id="IPR023212">
    <property type="entry name" value="Hsp33_helix_hairpin_bin_dom_sf"/>
</dbReference>
<comment type="caution">
    <text evidence="6">The sequence shown here is derived from an EMBL/GenBank/DDBJ whole genome shotgun (WGS) entry which is preliminary data.</text>
</comment>
<evidence type="ECO:0000313" key="6">
    <source>
        <dbReference type="EMBL" id="NYT35630.1"/>
    </source>
</evidence>
<dbReference type="Gene3D" id="3.55.30.10">
    <property type="entry name" value="Hsp33 domain"/>
    <property type="match status" value="1"/>
</dbReference>
<dbReference type="GO" id="GO:0044183">
    <property type="term" value="F:protein folding chaperone"/>
    <property type="evidence" value="ECO:0007669"/>
    <property type="project" value="TreeGrafter"/>
</dbReference>
<gene>
    <name evidence="6" type="ORF">H0A68_02000</name>
</gene>
<keyword evidence="3" id="KW-1015">Disulfide bond</keyword>
<dbReference type="PANTHER" id="PTHR30111:SF1">
    <property type="entry name" value="33 KDA CHAPERONIN"/>
    <property type="match status" value="1"/>
</dbReference>
<dbReference type="SUPFAM" id="SSF118352">
    <property type="entry name" value="HSP33 redox switch-like"/>
    <property type="match status" value="1"/>
</dbReference>
<evidence type="ECO:0000256" key="2">
    <source>
        <dbReference type="ARBA" id="ARBA00022833"/>
    </source>
</evidence>
<dbReference type="GO" id="GO:0051082">
    <property type="term" value="F:unfolded protein binding"/>
    <property type="evidence" value="ECO:0007669"/>
    <property type="project" value="InterPro"/>
</dbReference>
<dbReference type="InterPro" id="IPR016153">
    <property type="entry name" value="Heat_shock_Hsp33_N"/>
</dbReference>
<keyword evidence="4" id="KW-0143">Chaperone</keyword>
<name>A0A853F9M2_9BURK</name>
<keyword evidence="2" id="KW-0862">Zinc</keyword>
<dbReference type="Gene3D" id="3.90.1280.10">
    <property type="entry name" value="HSP33 redox switch-like"/>
    <property type="match status" value="1"/>
</dbReference>
<evidence type="ECO:0000256" key="5">
    <source>
        <dbReference type="ARBA" id="ARBA00023284"/>
    </source>
</evidence>
<dbReference type="Gene3D" id="1.10.287.480">
    <property type="entry name" value="helix hairpin bin"/>
    <property type="match status" value="1"/>
</dbReference>
<dbReference type="InterPro" id="IPR000397">
    <property type="entry name" value="Heat_shock_Hsp33"/>
</dbReference>
<dbReference type="GO" id="GO:0005737">
    <property type="term" value="C:cytoplasm"/>
    <property type="evidence" value="ECO:0007669"/>
    <property type="project" value="InterPro"/>
</dbReference>
<reference evidence="6 7" key="1">
    <citation type="submission" date="2020-07" db="EMBL/GenBank/DDBJ databases">
        <title>Taxonomic revisions and descriptions of new bacterial species based on genomic comparisons in the high-G+C-content subgroup of the family Alcaligenaceae.</title>
        <authorList>
            <person name="Szabo A."/>
            <person name="Felfoldi T."/>
        </authorList>
    </citation>
    <scope>NUCLEOTIDE SEQUENCE [LARGE SCALE GENOMIC DNA]</scope>
    <source>
        <strain evidence="6 7">DSM 25264</strain>
    </source>
</reference>